<dbReference type="AlphaFoldDB" id="A0A1M6LX82"/>
<organism evidence="2 3">
    <name type="scientific">Rubritalea squalenifaciens DSM 18772</name>
    <dbReference type="NCBI Taxonomy" id="1123071"/>
    <lineage>
        <taxon>Bacteria</taxon>
        <taxon>Pseudomonadati</taxon>
        <taxon>Verrucomicrobiota</taxon>
        <taxon>Verrucomicrobiia</taxon>
        <taxon>Verrucomicrobiales</taxon>
        <taxon>Rubritaleaceae</taxon>
        <taxon>Rubritalea</taxon>
    </lineage>
</organism>
<protein>
    <submittedName>
        <fullName evidence="2">Uncharacterized protein</fullName>
    </submittedName>
</protein>
<gene>
    <name evidence="2" type="ORF">SAMN02745181_2531</name>
</gene>
<evidence type="ECO:0000313" key="3">
    <source>
        <dbReference type="Proteomes" id="UP000184510"/>
    </source>
</evidence>
<feature type="region of interest" description="Disordered" evidence="1">
    <location>
        <begin position="78"/>
        <end position="97"/>
    </location>
</feature>
<evidence type="ECO:0000313" key="2">
    <source>
        <dbReference type="EMBL" id="SHJ75762.1"/>
    </source>
</evidence>
<reference evidence="2 3" key="1">
    <citation type="submission" date="2016-11" db="EMBL/GenBank/DDBJ databases">
        <authorList>
            <person name="Jaros S."/>
            <person name="Januszkiewicz K."/>
            <person name="Wedrychowicz H."/>
        </authorList>
    </citation>
    <scope>NUCLEOTIDE SEQUENCE [LARGE SCALE GENOMIC DNA]</scope>
    <source>
        <strain evidence="2 3">DSM 18772</strain>
    </source>
</reference>
<dbReference type="EMBL" id="FQYR01000004">
    <property type="protein sequence ID" value="SHJ75762.1"/>
    <property type="molecule type" value="Genomic_DNA"/>
</dbReference>
<evidence type="ECO:0000256" key="1">
    <source>
        <dbReference type="SAM" id="MobiDB-lite"/>
    </source>
</evidence>
<dbReference type="Proteomes" id="UP000184510">
    <property type="component" value="Unassembled WGS sequence"/>
</dbReference>
<dbReference type="OrthoDB" id="191263at2"/>
<dbReference type="RefSeq" id="WP_143184111.1">
    <property type="nucleotide sequence ID" value="NZ_FQYR01000004.1"/>
</dbReference>
<keyword evidence="3" id="KW-1185">Reference proteome</keyword>
<sequence length="148" mass="16036">MSQKPQNDIEKDPVWDLLGAASEQKPSPMFSRNVMRAIRLEEEPIPFWKRLLAPRPVITGLTAAAACIVLTVALMNDDQSPDQPSVASSPPSPADTNVTEVVITSNAAIDQIASEYDVPEDLDDVIDPLMLISVMGDSSDYSLDELGL</sequence>
<name>A0A1M6LX82_9BACT</name>
<dbReference type="InParanoid" id="A0A1M6LX82"/>
<feature type="compositionally biased region" description="Low complexity" evidence="1">
    <location>
        <begin position="78"/>
        <end position="89"/>
    </location>
</feature>
<accession>A0A1M6LX82</accession>
<proteinExistence type="predicted"/>